<dbReference type="KEGG" id="plon:Pla110_44380"/>
<name>A0A518CTX3_9PLAN</name>
<dbReference type="Proteomes" id="UP000317178">
    <property type="component" value="Chromosome"/>
</dbReference>
<reference evidence="1 2" key="1">
    <citation type="submission" date="2019-02" db="EMBL/GenBank/DDBJ databases">
        <title>Deep-cultivation of Planctomycetes and their phenomic and genomic characterization uncovers novel biology.</title>
        <authorList>
            <person name="Wiegand S."/>
            <person name="Jogler M."/>
            <person name="Boedeker C."/>
            <person name="Pinto D."/>
            <person name="Vollmers J."/>
            <person name="Rivas-Marin E."/>
            <person name="Kohn T."/>
            <person name="Peeters S.H."/>
            <person name="Heuer A."/>
            <person name="Rast P."/>
            <person name="Oberbeckmann S."/>
            <person name="Bunk B."/>
            <person name="Jeske O."/>
            <person name="Meyerdierks A."/>
            <person name="Storesund J.E."/>
            <person name="Kallscheuer N."/>
            <person name="Luecker S."/>
            <person name="Lage O.M."/>
            <person name="Pohl T."/>
            <person name="Merkel B.J."/>
            <person name="Hornburger P."/>
            <person name="Mueller R.-W."/>
            <person name="Bruemmer F."/>
            <person name="Labrenz M."/>
            <person name="Spormann A.M."/>
            <person name="Op den Camp H."/>
            <person name="Overmann J."/>
            <person name="Amann R."/>
            <person name="Jetten M.S.M."/>
            <person name="Mascher T."/>
            <person name="Medema M.H."/>
            <person name="Devos D.P."/>
            <person name="Kaster A.-K."/>
            <person name="Ovreas L."/>
            <person name="Rohde M."/>
            <person name="Galperin M.Y."/>
            <person name="Jogler C."/>
        </authorList>
    </citation>
    <scope>NUCLEOTIDE SEQUENCE [LARGE SCALE GENOMIC DNA]</scope>
    <source>
        <strain evidence="1 2">Pla110</strain>
    </source>
</reference>
<keyword evidence="2" id="KW-1185">Reference proteome</keyword>
<evidence type="ECO:0000313" key="2">
    <source>
        <dbReference type="Proteomes" id="UP000317178"/>
    </source>
</evidence>
<sequence>MIVFNFQVSRKGIARKSYNRSFREEFKNTLLYAVQYWHEKILPRHFYVSAHGKYRHQRRDAEWVQNKRKKGRGQGKFIDLLFKGTARRWLTHNPQYSATSRLGKVKMEAPPYFVKPNEKNPGSQPDKVAELKLITRDERQEMAKRIHKHLIRQIKQAEKKR</sequence>
<evidence type="ECO:0000313" key="1">
    <source>
        <dbReference type="EMBL" id="QDU82677.1"/>
    </source>
</evidence>
<dbReference type="EMBL" id="CP036281">
    <property type="protein sequence ID" value="QDU82677.1"/>
    <property type="molecule type" value="Genomic_DNA"/>
</dbReference>
<dbReference type="AlphaFoldDB" id="A0A518CTX3"/>
<protein>
    <submittedName>
        <fullName evidence="1">Uncharacterized protein</fullName>
    </submittedName>
</protein>
<proteinExistence type="predicted"/>
<gene>
    <name evidence="1" type="ORF">Pla110_44380</name>
</gene>
<organism evidence="1 2">
    <name type="scientific">Polystyrenella longa</name>
    <dbReference type="NCBI Taxonomy" id="2528007"/>
    <lineage>
        <taxon>Bacteria</taxon>
        <taxon>Pseudomonadati</taxon>
        <taxon>Planctomycetota</taxon>
        <taxon>Planctomycetia</taxon>
        <taxon>Planctomycetales</taxon>
        <taxon>Planctomycetaceae</taxon>
        <taxon>Polystyrenella</taxon>
    </lineage>
</organism>
<accession>A0A518CTX3</accession>